<dbReference type="SUPFAM" id="SSF57667">
    <property type="entry name" value="beta-beta-alpha zinc fingers"/>
    <property type="match status" value="1"/>
</dbReference>
<evidence type="ECO:0000256" key="8">
    <source>
        <dbReference type="PROSITE-ProRule" id="PRU00042"/>
    </source>
</evidence>
<feature type="domain" description="C2H2-type" evidence="10">
    <location>
        <begin position="337"/>
        <end position="364"/>
    </location>
</feature>
<keyword evidence="5" id="KW-0862">Zinc</keyword>
<evidence type="ECO:0000256" key="4">
    <source>
        <dbReference type="ARBA" id="ARBA00022771"/>
    </source>
</evidence>
<dbReference type="FunFam" id="3.30.160.60:FF:000340">
    <property type="entry name" value="zinc finger protein 473 isoform X1"/>
    <property type="match status" value="1"/>
</dbReference>
<dbReference type="InterPro" id="IPR036236">
    <property type="entry name" value="Znf_C2H2_sf"/>
</dbReference>
<feature type="compositionally biased region" description="Polar residues" evidence="9">
    <location>
        <begin position="228"/>
        <end position="237"/>
    </location>
</feature>
<dbReference type="PANTHER" id="PTHR16515">
    <property type="entry name" value="PR DOMAIN ZINC FINGER PROTEIN"/>
    <property type="match status" value="1"/>
</dbReference>
<dbReference type="PANTHER" id="PTHR16515:SF66">
    <property type="entry name" value="C2H2-TYPE DOMAIN-CONTAINING PROTEIN"/>
    <property type="match status" value="1"/>
</dbReference>
<comment type="caution">
    <text evidence="11">The sequence shown here is derived from an EMBL/GenBank/DDBJ whole genome shotgun (WGS) entry which is preliminary data.</text>
</comment>
<evidence type="ECO:0000256" key="5">
    <source>
        <dbReference type="ARBA" id="ARBA00022833"/>
    </source>
</evidence>
<feature type="compositionally biased region" description="Polar residues" evidence="9">
    <location>
        <begin position="244"/>
        <end position="262"/>
    </location>
</feature>
<dbReference type="Proteomes" id="UP000235392">
    <property type="component" value="Unassembled WGS sequence"/>
</dbReference>
<reference evidence="11 12" key="1">
    <citation type="submission" date="2017-11" db="EMBL/GenBank/DDBJ databases">
        <title>De novo assembly and phasing of dikaryotic genomes from two isolates of Puccinia coronata f. sp. avenae, the causal agent of oat crown rust.</title>
        <authorList>
            <person name="Miller M.E."/>
            <person name="Zhang Y."/>
            <person name="Omidvar V."/>
            <person name="Sperschneider J."/>
            <person name="Schwessinger B."/>
            <person name="Raley C."/>
            <person name="Palmer J.M."/>
            <person name="Garnica D."/>
            <person name="Upadhyaya N."/>
            <person name="Rathjen J."/>
            <person name="Taylor J.M."/>
            <person name="Park R.F."/>
            <person name="Dodds P.N."/>
            <person name="Hirsch C.D."/>
            <person name="Kianian S.F."/>
            <person name="Figueroa M."/>
        </authorList>
    </citation>
    <scope>NUCLEOTIDE SEQUENCE [LARGE SCALE GENOMIC DNA]</scope>
    <source>
        <strain evidence="11">12SD80</strain>
    </source>
</reference>
<dbReference type="EMBL" id="PGCI01000022">
    <property type="protein sequence ID" value="PLW48575.1"/>
    <property type="molecule type" value="Genomic_DNA"/>
</dbReference>
<evidence type="ECO:0000313" key="11">
    <source>
        <dbReference type="EMBL" id="PLW48575.1"/>
    </source>
</evidence>
<organism evidence="11 12">
    <name type="scientific">Puccinia coronata f. sp. avenae</name>
    <dbReference type="NCBI Taxonomy" id="200324"/>
    <lineage>
        <taxon>Eukaryota</taxon>
        <taxon>Fungi</taxon>
        <taxon>Dikarya</taxon>
        <taxon>Basidiomycota</taxon>
        <taxon>Pucciniomycotina</taxon>
        <taxon>Pucciniomycetes</taxon>
        <taxon>Pucciniales</taxon>
        <taxon>Pucciniaceae</taxon>
        <taxon>Puccinia</taxon>
    </lineage>
</organism>
<keyword evidence="2" id="KW-0479">Metal-binding</keyword>
<evidence type="ECO:0000256" key="3">
    <source>
        <dbReference type="ARBA" id="ARBA00022737"/>
    </source>
</evidence>
<evidence type="ECO:0000256" key="7">
    <source>
        <dbReference type="ARBA" id="ARBA00039490"/>
    </source>
</evidence>
<name>A0A2N5VF01_9BASI</name>
<accession>A0A2N5VF01</accession>
<sequence>MAEISKNSGTSGCNNLLTWSEDLLKLSDLSTESGPLKVGFGRAPHSGSSASSEELFENPCPTSRFSSGNGTTQCQDATQYVRYAQHPCHEFFYGPVSLSNLSASDHSAYIEKQIAPSTHSDHISPVPMVENRAQDSFGSQSTSENSIYRSAFRNESNEVKQDNDNADSVGRLKSVSRHTALVEDQSSHRLTVATGASEKLESKNFASLPTPRTPVAHTRGPIEAVEKNNLTPGSQLGTPDHRQFNCQPFPSYLVSSHPQGNSRKVDGLSETPEVEARVHPAQRILPNESNIHSISNSTESQGRPTFRGGGESIVVARDHANIIGTSRVVCGRKYREYPCPHCQKLFARPSTLMQHQRIHTGERPYTCEVPGCDQTFNILSNARRHSKRHKISTESSAALCQERTISL</sequence>
<dbReference type="Gene3D" id="3.30.160.60">
    <property type="entry name" value="Classic Zinc Finger"/>
    <property type="match status" value="2"/>
</dbReference>
<evidence type="ECO:0000256" key="1">
    <source>
        <dbReference type="ARBA" id="ARBA00004123"/>
    </source>
</evidence>
<dbReference type="PROSITE" id="PS00028">
    <property type="entry name" value="ZINC_FINGER_C2H2_1"/>
    <property type="match status" value="2"/>
</dbReference>
<keyword evidence="6" id="KW-0539">Nucleus</keyword>
<dbReference type="InterPro" id="IPR050331">
    <property type="entry name" value="Zinc_finger"/>
</dbReference>
<dbReference type="PROSITE" id="PS50157">
    <property type="entry name" value="ZINC_FINGER_C2H2_2"/>
    <property type="match status" value="2"/>
</dbReference>
<dbReference type="AlphaFoldDB" id="A0A2N5VF01"/>
<dbReference type="Pfam" id="PF00096">
    <property type="entry name" value="zf-C2H2"/>
    <property type="match status" value="1"/>
</dbReference>
<evidence type="ECO:0000313" key="12">
    <source>
        <dbReference type="Proteomes" id="UP000235392"/>
    </source>
</evidence>
<feature type="region of interest" description="Disordered" evidence="9">
    <location>
        <begin position="202"/>
        <end position="275"/>
    </location>
</feature>
<keyword evidence="4 8" id="KW-0863">Zinc-finger</keyword>
<evidence type="ECO:0000256" key="2">
    <source>
        <dbReference type="ARBA" id="ARBA00022723"/>
    </source>
</evidence>
<dbReference type="GO" id="GO:0010468">
    <property type="term" value="P:regulation of gene expression"/>
    <property type="evidence" value="ECO:0007669"/>
    <property type="project" value="TreeGrafter"/>
</dbReference>
<dbReference type="SMART" id="SM00355">
    <property type="entry name" value="ZnF_C2H2"/>
    <property type="match status" value="2"/>
</dbReference>
<evidence type="ECO:0000259" key="10">
    <source>
        <dbReference type="PROSITE" id="PS50157"/>
    </source>
</evidence>
<dbReference type="InterPro" id="IPR013087">
    <property type="entry name" value="Znf_C2H2_type"/>
</dbReference>
<feature type="region of interest" description="Disordered" evidence="9">
    <location>
        <begin position="151"/>
        <end position="170"/>
    </location>
</feature>
<keyword evidence="3" id="KW-0677">Repeat</keyword>
<feature type="domain" description="C2H2-type" evidence="10">
    <location>
        <begin position="365"/>
        <end position="389"/>
    </location>
</feature>
<dbReference type="GO" id="GO:0008270">
    <property type="term" value="F:zinc ion binding"/>
    <property type="evidence" value="ECO:0007669"/>
    <property type="project" value="UniProtKB-KW"/>
</dbReference>
<protein>
    <recommendedName>
        <fullName evidence="7">pH-response transcription factor pacC/RIM101</fullName>
    </recommendedName>
</protein>
<evidence type="ECO:0000256" key="6">
    <source>
        <dbReference type="ARBA" id="ARBA00023242"/>
    </source>
</evidence>
<dbReference type="GO" id="GO:0005634">
    <property type="term" value="C:nucleus"/>
    <property type="evidence" value="ECO:0007669"/>
    <property type="project" value="UniProtKB-SubCell"/>
</dbReference>
<gene>
    <name evidence="11" type="ORF">PCASD_03416</name>
</gene>
<evidence type="ECO:0000256" key="9">
    <source>
        <dbReference type="SAM" id="MobiDB-lite"/>
    </source>
</evidence>
<comment type="subcellular location">
    <subcellularLocation>
        <location evidence="1">Nucleus</location>
    </subcellularLocation>
</comment>
<proteinExistence type="predicted"/>